<accession>A0A2R3IUF7</accession>
<organism evidence="1 2">
    <name type="scientific">Pseudomonas paraeruginosa</name>
    <dbReference type="NCBI Taxonomy" id="2994495"/>
    <lineage>
        <taxon>Bacteria</taxon>
        <taxon>Pseudomonadati</taxon>
        <taxon>Pseudomonadota</taxon>
        <taxon>Gammaproteobacteria</taxon>
        <taxon>Pseudomonadales</taxon>
        <taxon>Pseudomonadaceae</taxon>
        <taxon>Pseudomonas</taxon>
    </lineage>
</organism>
<gene>
    <name evidence="1" type="ORF">CSB93_3749</name>
</gene>
<dbReference type="RefSeq" id="WP_012075381.1">
    <property type="nucleotide sequence ID" value="NZ_CP027169.1"/>
</dbReference>
<dbReference type="AlphaFoldDB" id="A0A2R3IUF7"/>
<sequence>MKLLIAVFAALALSACATPQQPGSEAAALSAHSAKAPQEYAACVLPKWQRQAPGVTLVEEGGGYRLADAGQWLEVRPAERGSLVRVHDRQAWVTRGAFIDAARSCS</sequence>
<evidence type="ECO:0000313" key="1">
    <source>
        <dbReference type="EMBL" id="AVK05545.1"/>
    </source>
</evidence>
<dbReference type="EMBL" id="CP027169">
    <property type="protein sequence ID" value="AVK05545.1"/>
    <property type="molecule type" value="Genomic_DNA"/>
</dbReference>
<name>A0A2R3IUF7_9PSED</name>
<proteinExistence type="predicted"/>
<dbReference type="PROSITE" id="PS51257">
    <property type="entry name" value="PROKAR_LIPOPROTEIN"/>
    <property type="match status" value="1"/>
</dbReference>
<evidence type="ECO:0008006" key="3">
    <source>
        <dbReference type="Google" id="ProtNLM"/>
    </source>
</evidence>
<protein>
    <recommendedName>
        <fullName evidence="3">Lipoprotein</fullName>
    </recommendedName>
</protein>
<evidence type="ECO:0000313" key="2">
    <source>
        <dbReference type="Proteomes" id="UP000238390"/>
    </source>
</evidence>
<reference evidence="1 2" key="1">
    <citation type="submission" date="2018-02" db="EMBL/GenBank/DDBJ databases">
        <title>FDA/CDC Antimicrobial Resistant Isolate Bank Genome Sequencing.</title>
        <authorList>
            <person name="Benahmed F.H."/>
            <person name="Lutgring J.D."/>
            <person name="Yoo B."/>
            <person name="Machado M."/>
            <person name="Brown A."/>
            <person name="McAllister G."/>
            <person name="Perry A."/>
            <person name="Halpin A.L."/>
            <person name="Vavikolanu K."/>
            <person name="Ott S."/>
            <person name="Zhao X."/>
            <person name="Tallon L.J."/>
            <person name="Sadzewicz L."/>
            <person name="Aluvathingal J."/>
            <person name="Nadendla S."/>
            <person name="Voskania-kordi A."/>
            <person name="Simonyan V."/>
            <person name="Patel J."/>
            <person name="Shawar R.M."/>
        </authorList>
    </citation>
    <scope>NUCLEOTIDE SEQUENCE [LARGE SCALE GENOMIC DNA]</scope>
    <source>
        <strain evidence="1 2">AR_0356</strain>
    </source>
</reference>
<dbReference type="Proteomes" id="UP000238390">
    <property type="component" value="Chromosome"/>
</dbReference>
<keyword evidence="2" id="KW-1185">Reference proteome</keyword>